<protein>
    <submittedName>
        <fullName evidence="2">Uncharacterized protein</fullName>
    </submittedName>
</protein>
<name>A0A9J5W514_SOLCO</name>
<reference evidence="2 3" key="1">
    <citation type="submission" date="2020-09" db="EMBL/GenBank/DDBJ databases">
        <title>De no assembly of potato wild relative species, Solanum commersonii.</title>
        <authorList>
            <person name="Cho K."/>
        </authorList>
    </citation>
    <scope>NUCLEOTIDE SEQUENCE [LARGE SCALE GENOMIC DNA]</scope>
    <source>
        <strain evidence="2">LZ3.2</strain>
        <tissue evidence="2">Leaf</tissue>
    </source>
</reference>
<feature type="region of interest" description="Disordered" evidence="1">
    <location>
        <begin position="62"/>
        <end position="81"/>
    </location>
</feature>
<accession>A0A9J5W514</accession>
<evidence type="ECO:0000256" key="1">
    <source>
        <dbReference type="SAM" id="MobiDB-lite"/>
    </source>
</evidence>
<organism evidence="2 3">
    <name type="scientific">Solanum commersonii</name>
    <name type="common">Commerson's wild potato</name>
    <name type="synonym">Commerson's nightshade</name>
    <dbReference type="NCBI Taxonomy" id="4109"/>
    <lineage>
        <taxon>Eukaryota</taxon>
        <taxon>Viridiplantae</taxon>
        <taxon>Streptophyta</taxon>
        <taxon>Embryophyta</taxon>
        <taxon>Tracheophyta</taxon>
        <taxon>Spermatophyta</taxon>
        <taxon>Magnoliopsida</taxon>
        <taxon>eudicotyledons</taxon>
        <taxon>Gunneridae</taxon>
        <taxon>Pentapetalae</taxon>
        <taxon>asterids</taxon>
        <taxon>lamiids</taxon>
        <taxon>Solanales</taxon>
        <taxon>Solanaceae</taxon>
        <taxon>Solanoideae</taxon>
        <taxon>Solaneae</taxon>
        <taxon>Solanum</taxon>
    </lineage>
</organism>
<comment type="caution">
    <text evidence="2">The sequence shown here is derived from an EMBL/GenBank/DDBJ whole genome shotgun (WGS) entry which is preliminary data.</text>
</comment>
<evidence type="ECO:0000313" key="2">
    <source>
        <dbReference type="EMBL" id="KAG5570653.1"/>
    </source>
</evidence>
<feature type="compositionally biased region" description="Acidic residues" evidence="1">
    <location>
        <begin position="1"/>
        <end position="20"/>
    </location>
</feature>
<dbReference type="Proteomes" id="UP000824120">
    <property type="component" value="Chromosome 12"/>
</dbReference>
<proteinExistence type="predicted"/>
<evidence type="ECO:0000313" key="3">
    <source>
        <dbReference type="Proteomes" id="UP000824120"/>
    </source>
</evidence>
<dbReference type="EMBL" id="JACXVP010000012">
    <property type="protein sequence ID" value="KAG5570653.1"/>
    <property type="molecule type" value="Genomic_DNA"/>
</dbReference>
<keyword evidence="3" id="KW-1185">Reference proteome</keyword>
<dbReference type="AlphaFoldDB" id="A0A9J5W514"/>
<sequence>MRSETSEDMPEAQPYEEESPVDALKKAKDFLAKLKDKINSVKLFWNNFDRNNKVYDLVTTRMRPSWPPSQRGKGRNAARGGKGHILIQHGNKKLISANISGGSSSSSGTSGIDINHPMYKKFLDFIKSKKEGENATPSYSAILTDDENTKVFDLKDKK</sequence>
<feature type="region of interest" description="Disordered" evidence="1">
    <location>
        <begin position="1"/>
        <end position="21"/>
    </location>
</feature>
<gene>
    <name evidence="2" type="ORF">H5410_060419</name>
</gene>